<accession>A0A2G4T2E5</accession>
<reference evidence="1 2" key="1">
    <citation type="journal article" date="2016" name="Proc. Natl. Acad. Sci. U.S.A.">
        <title>Lipid metabolic changes in an early divergent fungus govern the establishment of a mutualistic symbiosis with endobacteria.</title>
        <authorList>
            <person name="Lastovetsky O.A."/>
            <person name="Gaspar M.L."/>
            <person name="Mondo S.J."/>
            <person name="LaButti K.M."/>
            <person name="Sandor L."/>
            <person name="Grigoriev I.V."/>
            <person name="Henry S.A."/>
            <person name="Pawlowska T.E."/>
        </authorList>
    </citation>
    <scope>NUCLEOTIDE SEQUENCE [LARGE SCALE GENOMIC DNA]</scope>
    <source>
        <strain evidence="1 2">ATCC 52813</strain>
    </source>
</reference>
<dbReference type="RefSeq" id="XP_023468544.1">
    <property type="nucleotide sequence ID" value="XM_023614444.1"/>
</dbReference>
<evidence type="ECO:0000313" key="2">
    <source>
        <dbReference type="Proteomes" id="UP000242254"/>
    </source>
</evidence>
<dbReference type="STRING" id="1340429.A0A2G4T2E5"/>
<dbReference type="Proteomes" id="UP000242254">
    <property type="component" value="Unassembled WGS sequence"/>
</dbReference>
<organism evidence="1 2">
    <name type="scientific">Rhizopus microsporus ATCC 52813</name>
    <dbReference type="NCBI Taxonomy" id="1340429"/>
    <lineage>
        <taxon>Eukaryota</taxon>
        <taxon>Fungi</taxon>
        <taxon>Fungi incertae sedis</taxon>
        <taxon>Mucoromycota</taxon>
        <taxon>Mucoromycotina</taxon>
        <taxon>Mucoromycetes</taxon>
        <taxon>Mucorales</taxon>
        <taxon>Mucorineae</taxon>
        <taxon>Rhizopodaceae</taxon>
        <taxon>Rhizopus</taxon>
    </lineage>
</organism>
<dbReference type="AlphaFoldDB" id="A0A2G4T2E5"/>
<proteinExistence type="predicted"/>
<keyword evidence="2" id="KW-1185">Reference proteome</keyword>
<dbReference type="EMBL" id="KZ303845">
    <property type="protein sequence ID" value="PHZ14836.1"/>
    <property type="molecule type" value="Genomic_DNA"/>
</dbReference>
<dbReference type="GeneID" id="35445433"/>
<sequence>MVLEPKTALSDLSPLIVEIQHTINKAFIKRAANYCLQASTRYHSDPIILIICVEKLNQGTHKHVKLSKLPGVFSYFSQLWAEHCYIISEESVKDNFSTLLNPLIALGSFFTNRSLSLTDHPFKNDPVIQYLYTSTIFQHQFNIINKDIPLSIMDFQLVEYDRLLTLAYSLKQPQLGEAVNDAKSRTLTMKRKYEELFTAKSSSNKKLQASRN</sequence>
<name>A0A2G4T2E5_RHIZD</name>
<gene>
    <name evidence="1" type="ORF">RHIMIDRAFT_304321</name>
</gene>
<protein>
    <submittedName>
        <fullName evidence="1">Uncharacterized protein</fullName>
    </submittedName>
</protein>
<evidence type="ECO:0000313" key="1">
    <source>
        <dbReference type="EMBL" id="PHZ14836.1"/>
    </source>
</evidence>